<dbReference type="PANTHER" id="PTHR43806">
    <property type="entry name" value="PEPTIDASE S8"/>
    <property type="match status" value="1"/>
</dbReference>
<feature type="compositionally biased region" description="Polar residues" evidence="11">
    <location>
        <begin position="52"/>
        <end position="68"/>
    </location>
</feature>
<dbReference type="Pfam" id="PF02225">
    <property type="entry name" value="PA"/>
    <property type="match status" value="1"/>
</dbReference>
<evidence type="ECO:0000256" key="5">
    <source>
        <dbReference type="ARBA" id="ARBA00022729"/>
    </source>
</evidence>
<evidence type="ECO:0000256" key="11">
    <source>
        <dbReference type="SAM" id="MobiDB-lite"/>
    </source>
</evidence>
<evidence type="ECO:0000256" key="6">
    <source>
        <dbReference type="ARBA" id="ARBA00022801"/>
    </source>
</evidence>
<dbReference type="InterPro" id="IPR050131">
    <property type="entry name" value="Peptidase_S8_subtilisin-like"/>
</dbReference>
<evidence type="ECO:0000313" key="15">
    <source>
        <dbReference type="EMBL" id="RSL29663.1"/>
    </source>
</evidence>
<evidence type="ECO:0000256" key="2">
    <source>
        <dbReference type="ARBA" id="ARBA00022512"/>
    </source>
</evidence>
<feature type="active site" description="Charge relay system" evidence="8 9">
    <location>
        <position position="573"/>
    </location>
</feature>
<keyword evidence="2" id="KW-0134">Cell wall</keyword>
<evidence type="ECO:0000256" key="9">
    <source>
        <dbReference type="PROSITE-ProRule" id="PRU01240"/>
    </source>
</evidence>
<dbReference type="PANTHER" id="PTHR43806:SF65">
    <property type="entry name" value="SERINE PROTEASE APRX"/>
    <property type="match status" value="1"/>
</dbReference>
<dbReference type="CDD" id="cd07474">
    <property type="entry name" value="Peptidases_S8_subtilisin_Vpr-like"/>
    <property type="match status" value="1"/>
</dbReference>
<dbReference type="Gene3D" id="3.40.50.200">
    <property type="entry name" value="Peptidase S8/S53 domain"/>
    <property type="match status" value="2"/>
</dbReference>
<evidence type="ECO:0000259" key="13">
    <source>
        <dbReference type="Pfam" id="PF00082"/>
    </source>
</evidence>
<reference evidence="15 16" key="1">
    <citation type="submission" date="2018-10" db="EMBL/GenBank/DDBJ databases">
        <title>Draft genome sequence of Bacillus salarius IM0101, isolated from a hypersaline soil in Inner Mongolia, China.</title>
        <authorList>
            <person name="Yamprayoonswat W."/>
            <person name="Boonvisut S."/>
            <person name="Jumpathong W."/>
            <person name="Sittihan S."/>
            <person name="Ruangsuj P."/>
            <person name="Wanthongcharoen S."/>
            <person name="Thongpramul N."/>
            <person name="Pimmason S."/>
            <person name="Yu B."/>
            <person name="Yasawong M."/>
        </authorList>
    </citation>
    <scope>NUCLEOTIDE SEQUENCE [LARGE SCALE GENOMIC DNA]</scope>
    <source>
        <strain evidence="15 16">IM0101</strain>
    </source>
</reference>
<evidence type="ECO:0000256" key="7">
    <source>
        <dbReference type="ARBA" id="ARBA00022825"/>
    </source>
</evidence>
<feature type="domain" description="PA" evidence="14">
    <location>
        <begin position="441"/>
        <end position="506"/>
    </location>
</feature>
<evidence type="ECO:0000256" key="8">
    <source>
        <dbReference type="PIRSR" id="PIRSR615500-1"/>
    </source>
</evidence>
<dbReference type="CDD" id="cd02133">
    <property type="entry name" value="PA_C5a_like"/>
    <property type="match status" value="1"/>
</dbReference>
<dbReference type="InterPro" id="IPR023828">
    <property type="entry name" value="Peptidase_S8_Ser-AS"/>
</dbReference>
<evidence type="ECO:0000256" key="12">
    <source>
        <dbReference type="SAM" id="Phobius"/>
    </source>
</evidence>
<keyword evidence="12" id="KW-0812">Transmembrane</keyword>
<keyword evidence="5" id="KW-0732">Signal</keyword>
<organism evidence="15 16">
    <name type="scientific">Salibacterium salarium</name>
    <dbReference type="NCBI Taxonomy" id="284579"/>
    <lineage>
        <taxon>Bacteria</taxon>
        <taxon>Bacillati</taxon>
        <taxon>Bacillota</taxon>
        <taxon>Bacilli</taxon>
        <taxon>Bacillales</taxon>
        <taxon>Bacillaceae</taxon>
    </lineage>
</organism>
<feature type="active site" description="Charge relay system" evidence="8 9">
    <location>
        <position position="239"/>
    </location>
</feature>
<dbReference type="SUPFAM" id="SSF52025">
    <property type="entry name" value="PA domain"/>
    <property type="match status" value="1"/>
</dbReference>
<comment type="caution">
    <text evidence="15">The sequence shown here is derived from an EMBL/GenBank/DDBJ whole genome shotgun (WGS) entry which is preliminary data.</text>
</comment>
<dbReference type="InterPro" id="IPR046450">
    <property type="entry name" value="PA_dom_sf"/>
</dbReference>
<dbReference type="InterPro" id="IPR036852">
    <property type="entry name" value="Peptidase_S8/S53_dom_sf"/>
</dbReference>
<gene>
    <name evidence="15" type="ORF">D7Z54_29955</name>
</gene>
<evidence type="ECO:0000256" key="4">
    <source>
        <dbReference type="ARBA" id="ARBA00022670"/>
    </source>
</evidence>
<dbReference type="PROSITE" id="PS00138">
    <property type="entry name" value="SUBTILASE_SER"/>
    <property type="match status" value="1"/>
</dbReference>
<dbReference type="PRINTS" id="PR00723">
    <property type="entry name" value="SUBTILISIN"/>
</dbReference>
<proteinExistence type="inferred from homology"/>
<dbReference type="PROSITE" id="PS00136">
    <property type="entry name" value="SUBTILASE_ASP"/>
    <property type="match status" value="1"/>
</dbReference>
<name>A0A3R9NZN9_9BACI</name>
<dbReference type="InterPro" id="IPR022398">
    <property type="entry name" value="Peptidase_S8_His-AS"/>
</dbReference>
<dbReference type="SUPFAM" id="SSF52743">
    <property type="entry name" value="Subtilisin-like"/>
    <property type="match status" value="1"/>
</dbReference>
<feature type="active site" description="Charge relay system" evidence="8 9">
    <location>
        <position position="279"/>
    </location>
</feature>
<dbReference type="InterPro" id="IPR015500">
    <property type="entry name" value="Peptidase_S8_subtilisin-rel"/>
</dbReference>
<keyword evidence="3" id="KW-0964">Secreted</keyword>
<keyword evidence="6 9" id="KW-0378">Hydrolase</keyword>
<dbReference type="Gene3D" id="3.50.30.30">
    <property type="match status" value="1"/>
</dbReference>
<dbReference type="OrthoDB" id="9798386at2"/>
<feature type="compositionally biased region" description="Basic residues" evidence="11">
    <location>
        <begin position="21"/>
        <end position="30"/>
    </location>
</feature>
<dbReference type="Proteomes" id="UP000275076">
    <property type="component" value="Unassembled WGS sequence"/>
</dbReference>
<dbReference type="PROSITE" id="PS00137">
    <property type="entry name" value="SUBTILASE_HIS"/>
    <property type="match status" value="1"/>
</dbReference>
<evidence type="ECO:0000256" key="10">
    <source>
        <dbReference type="RuleBase" id="RU003355"/>
    </source>
</evidence>
<dbReference type="InterPro" id="IPR023827">
    <property type="entry name" value="Peptidase_S8_Asp-AS"/>
</dbReference>
<comment type="similarity">
    <text evidence="1 9 10">Belongs to the peptidase S8 family.</text>
</comment>
<keyword evidence="7 9" id="KW-0720">Serine protease</keyword>
<dbReference type="AlphaFoldDB" id="A0A3R9NZN9"/>
<sequence>MLQHCAEAFLYMRKDRITRKVAHKSQKLGRKTREVARNGSASHVKRRPLPRKSQNAAHKPTISHQTSTKMAAALRSNQSLHNFASLPQPKEKTKTGGTMMGADFRRYIYVMLCAIFIIFIGTPSVSHAAKDNQTTTAIVAVEDDETINNVRRRLKDTIPTITFIDTYEKAFRGLAVEINKTQMPQLSNIEGVHRADRSVSYDAKLNDSVPFIGADTVRGKLDRNGTRLNGEGVKVGIIDTGIDHHHPDLTRNFKGGYDFVDKDDDPLEGKDQKGQETMHGTHVAGIIAANGSVRGVAPEADLYMYRALGPGGQGSTEQILAAVEKAINDDMDVLNLSLGSPINGPDWPTSEALDKAAEAGVIAVTSSGNSGPSMWSVGSPGTSDKAISVGASIPPLKMPKLTLFDTPELSIDLQPVQGTNPWEFKRDLPLVDGGLGLEDDLESVKGKAVLIERGGIPLVRKIVNARKAGADAVIIYNNVAGSFLAKTSEKQPLPAITISREHGEQLRSAMEEKEEEAPTVLRTILKEETDHMAFFSSRGPVTRSWEIKPDIVAPGVDIDSTVPKGYMALNGTSMAAPHIAGAAALVKQAHPDWEPEQVKAALMNTAVTLTDETGSEYPPFSQGAGRVDVRKAIAAETLIKPGTLSFGVWPLGEKETVHKQTIELENHSERTRSYSFQTDMEPFLGVRWHMPKSVKIKPGEKKKATIRVQVDPSIVDYNRLHGKVIVQGGKEDIHVPYLLFINEPEYPRIGAFDLQPYGVESDFRYEVYMPGGAEEFEIALYEPDTFAFVGILDKQKNVKPGLFEHRLKKQDISVPEGLYRAVIYAKEGGREETFETFISLQSKTINDPSPPS</sequence>
<accession>A0A3R9NZN9</accession>
<feature type="transmembrane region" description="Helical" evidence="12">
    <location>
        <begin position="107"/>
        <end position="125"/>
    </location>
</feature>
<dbReference type="PROSITE" id="PS51892">
    <property type="entry name" value="SUBTILASE"/>
    <property type="match status" value="1"/>
</dbReference>
<feature type="domain" description="Peptidase S8/S53" evidence="13">
    <location>
        <begin position="230"/>
        <end position="625"/>
    </location>
</feature>
<evidence type="ECO:0000313" key="16">
    <source>
        <dbReference type="Proteomes" id="UP000275076"/>
    </source>
</evidence>
<dbReference type="InterPro" id="IPR003137">
    <property type="entry name" value="PA_domain"/>
</dbReference>
<feature type="region of interest" description="Disordered" evidence="11">
    <location>
        <begin position="21"/>
        <end position="68"/>
    </location>
</feature>
<dbReference type="EMBL" id="RBVX01000056">
    <property type="protein sequence ID" value="RSL29663.1"/>
    <property type="molecule type" value="Genomic_DNA"/>
</dbReference>
<protein>
    <submittedName>
        <fullName evidence="15">Peptidase S8</fullName>
    </submittedName>
</protein>
<dbReference type="InterPro" id="IPR034213">
    <property type="entry name" value="S8_Vpr-like"/>
</dbReference>
<dbReference type="Pfam" id="PF00082">
    <property type="entry name" value="Peptidase_S8"/>
    <property type="match status" value="1"/>
</dbReference>
<dbReference type="InterPro" id="IPR000209">
    <property type="entry name" value="Peptidase_S8/S53_dom"/>
</dbReference>
<evidence type="ECO:0000259" key="14">
    <source>
        <dbReference type="Pfam" id="PF02225"/>
    </source>
</evidence>
<keyword evidence="4 9" id="KW-0645">Protease</keyword>
<dbReference type="GO" id="GO:0004252">
    <property type="term" value="F:serine-type endopeptidase activity"/>
    <property type="evidence" value="ECO:0007669"/>
    <property type="project" value="UniProtKB-UniRule"/>
</dbReference>
<evidence type="ECO:0000256" key="3">
    <source>
        <dbReference type="ARBA" id="ARBA00022525"/>
    </source>
</evidence>
<evidence type="ECO:0000256" key="1">
    <source>
        <dbReference type="ARBA" id="ARBA00011073"/>
    </source>
</evidence>
<keyword evidence="12" id="KW-0472">Membrane</keyword>
<keyword evidence="12" id="KW-1133">Transmembrane helix</keyword>
<keyword evidence="16" id="KW-1185">Reference proteome</keyword>
<dbReference type="GO" id="GO:0006508">
    <property type="term" value="P:proteolysis"/>
    <property type="evidence" value="ECO:0007669"/>
    <property type="project" value="UniProtKB-KW"/>
</dbReference>